<dbReference type="EMBL" id="ML145124">
    <property type="protein sequence ID" value="TBU58445.1"/>
    <property type="molecule type" value="Genomic_DNA"/>
</dbReference>
<proteinExistence type="predicted"/>
<sequence length="57" mass="6313">MFLCITPWSHHWLSLAGVATLSHAMLVSYVDITGAAVQMRSERCGMQQLMPIALPKI</sequence>
<dbReference type="AlphaFoldDB" id="A0A4Q9PVC7"/>
<keyword evidence="1" id="KW-0472">Membrane</keyword>
<gene>
    <name evidence="2" type="ORF">BD310DRAFT_926954</name>
</gene>
<accession>A0A4Q9PVC7</accession>
<feature type="transmembrane region" description="Helical" evidence="1">
    <location>
        <begin position="12"/>
        <end position="37"/>
    </location>
</feature>
<name>A0A4Q9PVC7_9APHY</name>
<keyword evidence="1" id="KW-1133">Transmembrane helix</keyword>
<evidence type="ECO:0000313" key="3">
    <source>
        <dbReference type="Proteomes" id="UP000292082"/>
    </source>
</evidence>
<organism evidence="2 3">
    <name type="scientific">Dichomitus squalens</name>
    <dbReference type="NCBI Taxonomy" id="114155"/>
    <lineage>
        <taxon>Eukaryota</taxon>
        <taxon>Fungi</taxon>
        <taxon>Dikarya</taxon>
        <taxon>Basidiomycota</taxon>
        <taxon>Agaricomycotina</taxon>
        <taxon>Agaricomycetes</taxon>
        <taxon>Polyporales</taxon>
        <taxon>Polyporaceae</taxon>
        <taxon>Dichomitus</taxon>
    </lineage>
</organism>
<reference evidence="2 3" key="1">
    <citation type="submission" date="2019-01" db="EMBL/GenBank/DDBJ databases">
        <title>Draft genome sequences of three monokaryotic isolates of the white-rot basidiomycete fungus Dichomitus squalens.</title>
        <authorList>
            <consortium name="DOE Joint Genome Institute"/>
            <person name="Lopez S.C."/>
            <person name="Andreopoulos B."/>
            <person name="Pangilinan J."/>
            <person name="Lipzen A."/>
            <person name="Riley R."/>
            <person name="Ahrendt S."/>
            <person name="Ng V."/>
            <person name="Barry K."/>
            <person name="Daum C."/>
            <person name="Grigoriev I.V."/>
            <person name="Hilden K.S."/>
            <person name="Makela M.R."/>
            <person name="de Vries R.P."/>
        </authorList>
    </citation>
    <scope>NUCLEOTIDE SEQUENCE [LARGE SCALE GENOMIC DNA]</scope>
    <source>
        <strain evidence="2 3">CBS 464.89</strain>
    </source>
</reference>
<evidence type="ECO:0000256" key="1">
    <source>
        <dbReference type="SAM" id="Phobius"/>
    </source>
</evidence>
<keyword evidence="1" id="KW-0812">Transmembrane</keyword>
<keyword evidence="3" id="KW-1185">Reference proteome</keyword>
<dbReference type="Proteomes" id="UP000292082">
    <property type="component" value="Unassembled WGS sequence"/>
</dbReference>
<protein>
    <submittedName>
        <fullName evidence="2">Uncharacterized protein</fullName>
    </submittedName>
</protein>
<evidence type="ECO:0000313" key="2">
    <source>
        <dbReference type="EMBL" id="TBU58445.1"/>
    </source>
</evidence>